<dbReference type="PROSITE" id="PS50977">
    <property type="entry name" value="HTH_TETR_2"/>
    <property type="match status" value="1"/>
</dbReference>
<evidence type="ECO:0000259" key="6">
    <source>
        <dbReference type="PROSITE" id="PS50977"/>
    </source>
</evidence>
<reference evidence="7 8" key="1">
    <citation type="submission" date="2019-07" db="EMBL/GenBank/DDBJ databases">
        <title>New species of Amycolatopsis and Streptomyces.</title>
        <authorList>
            <person name="Duangmal K."/>
            <person name="Teo W.F.A."/>
            <person name="Lipun K."/>
        </authorList>
    </citation>
    <scope>NUCLEOTIDE SEQUENCE [LARGE SCALE GENOMIC DNA]</scope>
    <source>
        <strain evidence="7 8">TISTR 2346</strain>
    </source>
</reference>
<keyword evidence="3" id="KW-0804">Transcription</keyword>
<comment type="caution">
    <text evidence="7">The sequence shown here is derived from an EMBL/GenBank/DDBJ whole genome shotgun (WGS) entry which is preliminary data.</text>
</comment>
<dbReference type="InterPro" id="IPR009057">
    <property type="entry name" value="Homeodomain-like_sf"/>
</dbReference>
<dbReference type="PANTHER" id="PTHR30055">
    <property type="entry name" value="HTH-TYPE TRANSCRIPTIONAL REGULATOR RUTR"/>
    <property type="match status" value="1"/>
</dbReference>
<dbReference type="EMBL" id="VJZE01000348">
    <property type="protein sequence ID" value="MPY44673.1"/>
    <property type="molecule type" value="Genomic_DNA"/>
</dbReference>
<dbReference type="Pfam" id="PF00440">
    <property type="entry name" value="TetR_N"/>
    <property type="match status" value="1"/>
</dbReference>
<evidence type="ECO:0000313" key="7">
    <source>
        <dbReference type="EMBL" id="MPY44673.1"/>
    </source>
</evidence>
<dbReference type="PRINTS" id="PR00455">
    <property type="entry name" value="HTHTETR"/>
</dbReference>
<evidence type="ECO:0000313" key="8">
    <source>
        <dbReference type="Proteomes" id="UP000326979"/>
    </source>
</evidence>
<sequence length="203" mass="23125">MRSATDPGGPVAEKGTRQSRSNTRRRIQEVALELFAEQGYEKTSLREIAEALQVTKPAIYYHYQSKEEILESIFQGVGRPVAEAIEWARGQPRTLETKRELLRRYEAALNDTVPLFRFLRQNEATLRDLQVGKEFNDQMTEIGELITDPGTPLTEQLRCMGALLTLHFGTFALPHFEGDAEEKRTALLSIATEMMERAQTPRE</sequence>
<evidence type="ECO:0000256" key="5">
    <source>
        <dbReference type="SAM" id="MobiDB-lite"/>
    </source>
</evidence>
<evidence type="ECO:0000256" key="2">
    <source>
        <dbReference type="ARBA" id="ARBA00023125"/>
    </source>
</evidence>
<organism evidence="7 8">
    <name type="scientific">Streptomyces phyllanthi</name>
    <dbReference type="NCBI Taxonomy" id="1803180"/>
    <lineage>
        <taxon>Bacteria</taxon>
        <taxon>Bacillati</taxon>
        <taxon>Actinomycetota</taxon>
        <taxon>Actinomycetes</taxon>
        <taxon>Kitasatosporales</taxon>
        <taxon>Streptomycetaceae</taxon>
        <taxon>Streptomyces</taxon>
    </lineage>
</organism>
<name>A0A5N8WB09_9ACTN</name>
<keyword evidence="1" id="KW-0805">Transcription regulation</keyword>
<evidence type="ECO:0000256" key="1">
    <source>
        <dbReference type="ARBA" id="ARBA00023015"/>
    </source>
</evidence>
<accession>A0A5N8WB09</accession>
<protein>
    <submittedName>
        <fullName evidence="7">TetR/AcrR family transcriptional regulator</fullName>
    </submittedName>
</protein>
<keyword evidence="2 4" id="KW-0238">DNA-binding</keyword>
<dbReference type="GO" id="GO:0003700">
    <property type="term" value="F:DNA-binding transcription factor activity"/>
    <property type="evidence" value="ECO:0007669"/>
    <property type="project" value="TreeGrafter"/>
</dbReference>
<dbReference type="Proteomes" id="UP000326979">
    <property type="component" value="Unassembled WGS sequence"/>
</dbReference>
<dbReference type="Gene3D" id="1.10.357.10">
    <property type="entry name" value="Tetracycline Repressor, domain 2"/>
    <property type="match status" value="1"/>
</dbReference>
<evidence type="ECO:0000256" key="4">
    <source>
        <dbReference type="PROSITE-ProRule" id="PRU00335"/>
    </source>
</evidence>
<gene>
    <name evidence="7" type="ORF">FNH04_33650</name>
</gene>
<keyword evidence="8" id="KW-1185">Reference proteome</keyword>
<feature type="DNA-binding region" description="H-T-H motif" evidence="4">
    <location>
        <begin position="44"/>
        <end position="63"/>
    </location>
</feature>
<dbReference type="GO" id="GO:0000976">
    <property type="term" value="F:transcription cis-regulatory region binding"/>
    <property type="evidence" value="ECO:0007669"/>
    <property type="project" value="TreeGrafter"/>
</dbReference>
<dbReference type="AlphaFoldDB" id="A0A5N8WB09"/>
<feature type="region of interest" description="Disordered" evidence="5">
    <location>
        <begin position="1"/>
        <end position="24"/>
    </location>
</feature>
<feature type="domain" description="HTH tetR-type" evidence="6">
    <location>
        <begin position="21"/>
        <end position="81"/>
    </location>
</feature>
<evidence type="ECO:0000256" key="3">
    <source>
        <dbReference type="ARBA" id="ARBA00023163"/>
    </source>
</evidence>
<dbReference type="InterPro" id="IPR050109">
    <property type="entry name" value="HTH-type_TetR-like_transc_reg"/>
</dbReference>
<dbReference type="InterPro" id="IPR001647">
    <property type="entry name" value="HTH_TetR"/>
</dbReference>
<dbReference type="PANTHER" id="PTHR30055:SF234">
    <property type="entry name" value="HTH-TYPE TRANSCRIPTIONAL REGULATOR BETI"/>
    <property type="match status" value="1"/>
</dbReference>
<proteinExistence type="predicted"/>
<dbReference type="SUPFAM" id="SSF46689">
    <property type="entry name" value="Homeodomain-like"/>
    <property type="match status" value="1"/>
</dbReference>